<reference evidence="1" key="1">
    <citation type="submission" date="2012-03" db="EMBL/GenBank/DDBJ databases">
        <title>Functional metagenomics reveals considerable lignocellulase gene clusters in the gut microbiome of a wood-feeding higher termite.</title>
        <authorList>
            <person name="Liu N."/>
        </authorList>
    </citation>
    <scope>NUCLEOTIDE SEQUENCE</scope>
</reference>
<proteinExistence type="predicted"/>
<dbReference type="EMBL" id="JQ844240">
    <property type="protein sequence ID" value="AGS53676.1"/>
    <property type="molecule type" value="Genomic_DNA"/>
</dbReference>
<dbReference type="AlphaFoldDB" id="A0A806K1D2"/>
<dbReference type="Pfam" id="PF16153">
    <property type="entry name" value="DUF4861"/>
    <property type="match status" value="1"/>
</dbReference>
<protein>
    <recommendedName>
        <fullName evidence="2">DUF4861 domain-containing protein</fullName>
    </recommendedName>
</protein>
<name>A0A806K1D2_9BACT</name>
<dbReference type="InterPro" id="IPR011013">
    <property type="entry name" value="Gal_mutarotase_sf_dom"/>
</dbReference>
<evidence type="ECO:0008006" key="2">
    <source>
        <dbReference type="Google" id="ProtNLM"/>
    </source>
</evidence>
<sequence length="384" mass="41272">MTNLRSAKKNIAVAFAGVAGVVFLASLPSQMACKKSQTLTIVNPDASSRSEIVEIPLGDVGEISHVLGKDGKPAIHQVLDIDGSRTLLLLADVPPGGAVKYSLVLGESAKTDGAADQIQCYGRYVPERKDDYAWDNDRVAFRIYGPALAATPGEITGSGVDAWSKKVPYSIIDKWYAKWQAGEDYHTDHGEGMDAYNVGASRGCGGTGVFSGGKIYASGVWKSQRTLATGPLRVVFEVEYAPYKYGNVTVTETKRVSLDRGSFFNRFQTTLQIEGADTVPFIVGVVMQPNSEDPIQGQGWVALMEPEAAHGRVGTAAILKDGQVIIAENHALLLRQAKNGDAIEHLAGTCWTGEGSFPDLKAWAEYTRTMAETDKQPLTVTLSK</sequence>
<dbReference type="SUPFAM" id="SSF74650">
    <property type="entry name" value="Galactose mutarotase-like"/>
    <property type="match status" value="1"/>
</dbReference>
<dbReference type="GO" id="GO:0030246">
    <property type="term" value="F:carbohydrate binding"/>
    <property type="evidence" value="ECO:0007669"/>
    <property type="project" value="InterPro"/>
</dbReference>
<dbReference type="InterPro" id="IPR032342">
    <property type="entry name" value="DUF4861"/>
</dbReference>
<evidence type="ECO:0000313" key="1">
    <source>
        <dbReference type="EMBL" id="AGS53676.1"/>
    </source>
</evidence>
<organism evidence="1">
    <name type="scientific">uncultured bacterium contig00097</name>
    <dbReference type="NCBI Taxonomy" id="1181566"/>
    <lineage>
        <taxon>Bacteria</taxon>
        <taxon>environmental samples</taxon>
    </lineage>
</organism>
<dbReference type="GO" id="GO:0003824">
    <property type="term" value="F:catalytic activity"/>
    <property type="evidence" value="ECO:0007669"/>
    <property type="project" value="InterPro"/>
</dbReference>
<dbReference type="GO" id="GO:0005975">
    <property type="term" value="P:carbohydrate metabolic process"/>
    <property type="evidence" value="ECO:0007669"/>
    <property type="project" value="InterPro"/>
</dbReference>
<accession>A0A806K1D2</accession>